<dbReference type="InterPro" id="IPR036259">
    <property type="entry name" value="MFS_trans_sf"/>
</dbReference>
<feature type="transmembrane region" description="Helical" evidence="6">
    <location>
        <begin position="380"/>
        <end position="400"/>
    </location>
</feature>
<dbReference type="InParanoid" id="G3J995"/>
<dbReference type="AlphaFoldDB" id="G3J995"/>
<feature type="transmembrane region" description="Helical" evidence="6">
    <location>
        <begin position="349"/>
        <end position="368"/>
    </location>
</feature>
<evidence type="ECO:0000256" key="1">
    <source>
        <dbReference type="ARBA" id="ARBA00004141"/>
    </source>
</evidence>
<dbReference type="GO" id="GO:0022857">
    <property type="term" value="F:transmembrane transporter activity"/>
    <property type="evidence" value="ECO:0007669"/>
    <property type="project" value="InterPro"/>
</dbReference>
<feature type="transmembrane region" description="Helical" evidence="6">
    <location>
        <begin position="437"/>
        <end position="461"/>
    </location>
</feature>
<feature type="transmembrane region" description="Helical" evidence="6">
    <location>
        <begin position="406"/>
        <end position="425"/>
    </location>
</feature>
<dbReference type="OMA" id="WFTPLFQ"/>
<accession>G3J995</accession>
<feature type="transmembrane region" description="Helical" evidence="6">
    <location>
        <begin position="193"/>
        <end position="213"/>
    </location>
</feature>
<dbReference type="Proteomes" id="UP000001610">
    <property type="component" value="Unassembled WGS sequence"/>
</dbReference>
<dbReference type="VEuPathDB" id="FungiDB:CCM_02345"/>
<dbReference type="EMBL" id="JH126400">
    <property type="protein sequence ID" value="EGX94074.1"/>
    <property type="molecule type" value="Genomic_DNA"/>
</dbReference>
<dbReference type="HOGENOM" id="CLU_013756_2_1_1"/>
<evidence type="ECO:0000256" key="4">
    <source>
        <dbReference type="ARBA" id="ARBA00023136"/>
    </source>
</evidence>
<feature type="transmembrane region" description="Helical" evidence="6">
    <location>
        <begin position="219"/>
        <end position="241"/>
    </location>
</feature>
<protein>
    <submittedName>
        <fullName evidence="7">MFS transporter, putative</fullName>
    </submittedName>
</protein>
<reference evidence="7 8" key="1">
    <citation type="journal article" date="2011" name="Genome Biol.">
        <title>Genome sequence of the insect pathogenic fungus Cordyceps militaris, a valued traditional Chinese medicine.</title>
        <authorList>
            <person name="Zheng P."/>
            <person name="Xia Y."/>
            <person name="Xiao G."/>
            <person name="Xiong C."/>
            <person name="Hu X."/>
            <person name="Zhang S."/>
            <person name="Zheng H."/>
            <person name="Huang Y."/>
            <person name="Zhou Y."/>
            <person name="Wang S."/>
            <person name="Zhao G.P."/>
            <person name="Liu X."/>
            <person name="St Leger R.J."/>
            <person name="Wang C."/>
        </authorList>
    </citation>
    <scope>NUCLEOTIDE SEQUENCE [LARGE SCALE GENOMIC DNA]</scope>
    <source>
        <strain evidence="7 8">CM01</strain>
    </source>
</reference>
<feature type="transmembrane region" description="Helical" evidence="6">
    <location>
        <begin position="306"/>
        <end position="329"/>
    </location>
</feature>
<dbReference type="PANTHER" id="PTHR23507">
    <property type="entry name" value="ZGC:174356"/>
    <property type="match status" value="1"/>
</dbReference>
<dbReference type="OrthoDB" id="194139at2759"/>
<feature type="transmembrane region" description="Helical" evidence="6">
    <location>
        <begin position="126"/>
        <end position="148"/>
    </location>
</feature>
<proteinExistence type="predicted"/>
<organism evidence="7 8">
    <name type="scientific">Cordyceps militaris (strain CM01)</name>
    <name type="common">Caterpillar fungus</name>
    <dbReference type="NCBI Taxonomy" id="983644"/>
    <lineage>
        <taxon>Eukaryota</taxon>
        <taxon>Fungi</taxon>
        <taxon>Dikarya</taxon>
        <taxon>Ascomycota</taxon>
        <taxon>Pezizomycotina</taxon>
        <taxon>Sordariomycetes</taxon>
        <taxon>Hypocreomycetidae</taxon>
        <taxon>Hypocreales</taxon>
        <taxon>Cordycipitaceae</taxon>
        <taxon>Cordyceps</taxon>
    </lineage>
</organism>
<evidence type="ECO:0000256" key="5">
    <source>
        <dbReference type="SAM" id="MobiDB-lite"/>
    </source>
</evidence>
<evidence type="ECO:0000313" key="7">
    <source>
        <dbReference type="EMBL" id="EGX94074.1"/>
    </source>
</evidence>
<keyword evidence="3 6" id="KW-1133">Transmembrane helix</keyword>
<dbReference type="RefSeq" id="XP_006667560.1">
    <property type="nucleotide sequence ID" value="XM_006667497.1"/>
</dbReference>
<dbReference type="Gene3D" id="1.20.1250.20">
    <property type="entry name" value="MFS general substrate transporter like domains"/>
    <property type="match status" value="1"/>
</dbReference>
<dbReference type="SUPFAM" id="SSF103473">
    <property type="entry name" value="MFS general substrate transporter"/>
    <property type="match status" value="1"/>
</dbReference>
<evidence type="ECO:0000256" key="6">
    <source>
        <dbReference type="SAM" id="Phobius"/>
    </source>
</evidence>
<keyword evidence="8" id="KW-1185">Reference proteome</keyword>
<dbReference type="PANTHER" id="PTHR23507:SF1">
    <property type="entry name" value="FI18259P1-RELATED"/>
    <property type="match status" value="1"/>
</dbReference>
<feature type="region of interest" description="Disordered" evidence="5">
    <location>
        <begin position="1"/>
        <end position="26"/>
    </location>
</feature>
<evidence type="ECO:0000256" key="2">
    <source>
        <dbReference type="ARBA" id="ARBA00022692"/>
    </source>
</evidence>
<keyword evidence="4 6" id="KW-0472">Membrane</keyword>
<feature type="transmembrane region" description="Helical" evidence="6">
    <location>
        <begin position="154"/>
        <end position="181"/>
    </location>
</feature>
<comment type="subcellular location">
    <subcellularLocation>
        <location evidence="1">Membrane</location>
        <topology evidence="1">Multi-pass membrane protein</topology>
    </subcellularLocation>
</comment>
<dbReference type="eggNOG" id="ENOG502QWBF">
    <property type="taxonomic scope" value="Eukaryota"/>
</dbReference>
<gene>
    <name evidence="7" type="ORF">CCM_02345</name>
</gene>
<evidence type="ECO:0000256" key="3">
    <source>
        <dbReference type="ARBA" id="ARBA00022989"/>
    </source>
</evidence>
<dbReference type="GO" id="GO:0016020">
    <property type="term" value="C:membrane"/>
    <property type="evidence" value="ECO:0007669"/>
    <property type="project" value="UniProtKB-SubCell"/>
</dbReference>
<dbReference type="KEGG" id="cmt:CCM_02345"/>
<name>G3J995_CORMM</name>
<sequence>MDGEPTEESRLLPRHRYQAPSDLPGNPDHTTPWRLYAAARCVAVLSLVQFATVISATPTFEIMEGIICHSMHPDIVDPRNDAACKDTDVQSKLSLLQGWIMPFALIPGLVTAVPYGAMADKYGRRLVLRLAISGMLISQAIEMSIFWFSDVIPLDLICLAGLATLIGGGPMVISAMIFAMIGDICTPGQRTVAFFYLGSSVTVVELISGPLTYLLMNRGAWFCLFIGFAGLCLSLASSLLLPESRGANTGASYSPLNDEPDSGQQAGNGPWNYLANLPKVISNLPKVIASYTIAARNLVSRNTYSVLLLMGIVFSTLGQDVLILLLQYMTKRFSMSWADAALLLTMKSAVALGMTTIVLPLTSQLLLTKLSLSYTRKDLWMARVSASLLVLGALCLALAFTIRTFMLSLIIFTLGAGCNLVLRSLITSYAAEDRAGLIYTAISVSEGLGALVAGPVMASLFRLGLSWGVLPR</sequence>
<dbReference type="GeneID" id="18164372"/>
<dbReference type="Pfam" id="PF07690">
    <property type="entry name" value="MFS_1"/>
    <property type="match status" value="1"/>
</dbReference>
<keyword evidence="2 6" id="KW-0812">Transmembrane</keyword>
<dbReference type="InterPro" id="IPR011701">
    <property type="entry name" value="MFS"/>
</dbReference>
<feature type="transmembrane region" description="Helical" evidence="6">
    <location>
        <begin position="99"/>
        <end position="119"/>
    </location>
</feature>
<evidence type="ECO:0000313" key="8">
    <source>
        <dbReference type="Proteomes" id="UP000001610"/>
    </source>
</evidence>